<dbReference type="SUPFAM" id="SSF54211">
    <property type="entry name" value="Ribosomal protein S5 domain 2-like"/>
    <property type="match status" value="1"/>
</dbReference>
<evidence type="ECO:0000256" key="7">
    <source>
        <dbReference type="ARBA" id="ARBA00022840"/>
    </source>
</evidence>
<keyword evidence="14" id="KW-1185">Reference proteome</keyword>
<feature type="domain" description="GHMP kinase C-terminal" evidence="12">
    <location>
        <begin position="209"/>
        <end position="273"/>
    </location>
</feature>
<dbReference type="Gene3D" id="3.30.70.890">
    <property type="entry name" value="GHMP kinase, C-terminal domain"/>
    <property type="match status" value="1"/>
</dbReference>
<name>A0ABY4W5V7_9PROT</name>
<dbReference type="NCBIfam" id="TIGR00154">
    <property type="entry name" value="ispE"/>
    <property type="match status" value="1"/>
</dbReference>
<dbReference type="InterPro" id="IPR020568">
    <property type="entry name" value="Ribosomal_Su5_D2-typ_SF"/>
</dbReference>
<dbReference type="PIRSF" id="PIRSF010376">
    <property type="entry name" value="IspE"/>
    <property type="match status" value="1"/>
</dbReference>
<evidence type="ECO:0000256" key="8">
    <source>
        <dbReference type="ARBA" id="ARBA00023229"/>
    </source>
</evidence>
<keyword evidence="6 10" id="KW-0418">Kinase</keyword>
<evidence type="ECO:0000313" key="14">
    <source>
        <dbReference type="Proteomes" id="UP001056291"/>
    </source>
</evidence>
<feature type="active site" evidence="10">
    <location>
        <position position="136"/>
    </location>
</feature>
<comment type="catalytic activity">
    <reaction evidence="10">
        <text>4-CDP-2-C-methyl-D-erythritol + ATP = 4-CDP-2-C-methyl-D-erythritol 2-phosphate + ADP + H(+)</text>
        <dbReference type="Rhea" id="RHEA:18437"/>
        <dbReference type="ChEBI" id="CHEBI:15378"/>
        <dbReference type="ChEBI" id="CHEBI:30616"/>
        <dbReference type="ChEBI" id="CHEBI:57823"/>
        <dbReference type="ChEBI" id="CHEBI:57919"/>
        <dbReference type="ChEBI" id="CHEBI:456216"/>
        <dbReference type="EC" id="2.7.1.148"/>
    </reaction>
</comment>
<sequence length="282" mass="30106">MIKKIAKPKVNLCLHVTGKRDDGYHLLESLVVFPDGGDEIIVRQGKDLSLSVSGPFSDDIGDISDNLVLKAARLLQQHTGCRQGAEIELVKNLPVASGIGGGSADAAAALLLLAKLWKCSLGPEELQDIGLSLGADVPACLIEKPLIMAGIGEDISEIDPFPGFYILLINSKTKVSTPEVFKNLNIPVDRPNIEPFDLTTTGPLFSLLNSCRNDLQPAAIKIAPDISKVLCVLEAQSGCKLARMSGSGATCFGLFELKVTADTAASKIAQEYPDWWVKVMPV</sequence>
<dbReference type="InterPro" id="IPR036554">
    <property type="entry name" value="GHMP_kinase_C_sf"/>
</dbReference>
<dbReference type="GO" id="GO:0050515">
    <property type="term" value="F:4-(cytidine 5'-diphospho)-2-C-methyl-D-erythritol kinase activity"/>
    <property type="evidence" value="ECO:0007669"/>
    <property type="project" value="UniProtKB-EC"/>
</dbReference>
<dbReference type="NCBIfam" id="NF011202">
    <property type="entry name" value="PRK14608.1"/>
    <property type="match status" value="1"/>
</dbReference>
<dbReference type="HAMAP" id="MF_00061">
    <property type="entry name" value="IspE"/>
    <property type="match status" value="1"/>
</dbReference>
<dbReference type="Pfam" id="PF00288">
    <property type="entry name" value="GHMP_kinases_N"/>
    <property type="match status" value="1"/>
</dbReference>
<comment type="similarity">
    <text evidence="1 10">Belongs to the GHMP kinase family. IspE subfamily.</text>
</comment>
<reference evidence="13" key="1">
    <citation type="submission" date="2022-06" db="EMBL/GenBank/DDBJ databases">
        <title>Sneathiella actinostolidae sp. nov., isolated from a sea anemonein the Western Pacific Ocean.</title>
        <authorList>
            <person name="Wei M.J."/>
        </authorList>
    </citation>
    <scope>NUCLEOTIDE SEQUENCE</scope>
    <source>
        <strain evidence="13">PHK-P5</strain>
    </source>
</reference>
<dbReference type="SUPFAM" id="SSF55060">
    <property type="entry name" value="GHMP Kinase, C-terminal domain"/>
    <property type="match status" value="1"/>
</dbReference>
<dbReference type="InterPro" id="IPR013750">
    <property type="entry name" value="GHMP_kinase_C_dom"/>
</dbReference>
<feature type="active site" evidence="10">
    <location>
        <position position="9"/>
    </location>
</feature>
<gene>
    <name evidence="10" type="primary">ispE</name>
    <name evidence="13" type="ORF">NBZ79_04335</name>
</gene>
<organism evidence="13 14">
    <name type="scientific">Sneathiella marina</name>
    <dbReference type="NCBI Taxonomy" id="2950108"/>
    <lineage>
        <taxon>Bacteria</taxon>
        <taxon>Pseudomonadati</taxon>
        <taxon>Pseudomonadota</taxon>
        <taxon>Alphaproteobacteria</taxon>
        <taxon>Sneathiellales</taxon>
        <taxon>Sneathiellaceae</taxon>
        <taxon>Sneathiella</taxon>
    </lineage>
</organism>
<evidence type="ECO:0000256" key="5">
    <source>
        <dbReference type="ARBA" id="ARBA00022741"/>
    </source>
</evidence>
<evidence type="ECO:0000313" key="13">
    <source>
        <dbReference type="EMBL" id="USG62204.1"/>
    </source>
</evidence>
<protein>
    <recommendedName>
        <fullName evidence="3 10">4-diphosphocytidyl-2-C-methyl-D-erythritol kinase</fullName>
        <shortName evidence="10">CMK</shortName>
        <ecNumber evidence="2 10">2.7.1.148</ecNumber>
    </recommendedName>
    <alternativeName>
        <fullName evidence="9 10">4-(cytidine-5'-diphospho)-2-C-methyl-D-erythritol kinase</fullName>
    </alternativeName>
</protein>
<dbReference type="Pfam" id="PF08544">
    <property type="entry name" value="GHMP_kinases_C"/>
    <property type="match status" value="1"/>
</dbReference>
<keyword evidence="7 10" id="KW-0067">ATP-binding</keyword>
<dbReference type="PANTHER" id="PTHR43527">
    <property type="entry name" value="4-DIPHOSPHOCYTIDYL-2-C-METHYL-D-ERYTHRITOL KINASE, CHLOROPLASTIC"/>
    <property type="match status" value="1"/>
</dbReference>
<evidence type="ECO:0000256" key="1">
    <source>
        <dbReference type="ARBA" id="ARBA00009684"/>
    </source>
</evidence>
<feature type="binding site" evidence="10">
    <location>
        <begin position="94"/>
        <end position="104"/>
    </location>
    <ligand>
        <name>ATP</name>
        <dbReference type="ChEBI" id="CHEBI:30616"/>
    </ligand>
</feature>
<evidence type="ECO:0000256" key="4">
    <source>
        <dbReference type="ARBA" id="ARBA00022679"/>
    </source>
</evidence>
<proteinExistence type="inferred from homology"/>
<evidence type="ECO:0000256" key="6">
    <source>
        <dbReference type="ARBA" id="ARBA00022777"/>
    </source>
</evidence>
<comment type="pathway">
    <text evidence="10">Isoprenoid biosynthesis; isopentenyl diphosphate biosynthesis via DXP pathway; isopentenyl diphosphate from 1-deoxy-D-xylulose 5-phosphate: step 3/6.</text>
</comment>
<dbReference type="InterPro" id="IPR006204">
    <property type="entry name" value="GHMP_kinase_N_dom"/>
</dbReference>
<evidence type="ECO:0000259" key="11">
    <source>
        <dbReference type="Pfam" id="PF00288"/>
    </source>
</evidence>
<keyword evidence="8 10" id="KW-0414">Isoprene biosynthesis</keyword>
<dbReference type="InterPro" id="IPR014721">
    <property type="entry name" value="Ribsml_uS5_D2-typ_fold_subgr"/>
</dbReference>
<dbReference type="Proteomes" id="UP001056291">
    <property type="component" value="Chromosome"/>
</dbReference>
<keyword evidence="5 10" id="KW-0547">Nucleotide-binding</keyword>
<comment type="function">
    <text evidence="10">Catalyzes the phosphorylation of the position 2 hydroxy group of 4-diphosphocytidyl-2C-methyl-D-erythritol.</text>
</comment>
<evidence type="ECO:0000259" key="12">
    <source>
        <dbReference type="Pfam" id="PF08544"/>
    </source>
</evidence>
<dbReference type="InterPro" id="IPR004424">
    <property type="entry name" value="IspE"/>
</dbReference>
<evidence type="ECO:0000256" key="9">
    <source>
        <dbReference type="ARBA" id="ARBA00032554"/>
    </source>
</evidence>
<accession>A0ABY4W5V7</accession>
<evidence type="ECO:0000256" key="10">
    <source>
        <dbReference type="HAMAP-Rule" id="MF_00061"/>
    </source>
</evidence>
<keyword evidence="4 10" id="KW-0808">Transferase</keyword>
<dbReference type="PANTHER" id="PTHR43527:SF2">
    <property type="entry name" value="4-DIPHOSPHOCYTIDYL-2-C-METHYL-D-ERYTHRITOL KINASE, CHLOROPLASTIC"/>
    <property type="match status" value="1"/>
</dbReference>
<evidence type="ECO:0000256" key="3">
    <source>
        <dbReference type="ARBA" id="ARBA00017473"/>
    </source>
</evidence>
<evidence type="ECO:0000256" key="2">
    <source>
        <dbReference type="ARBA" id="ARBA00012052"/>
    </source>
</evidence>
<dbReference type="Gene3D" id="3.30.230.10">
    <property type="match status" value="1"/>
</dbReference>
<feature type="domain" description="GHMP kinase N-terminal" evidence="11">
    <location>
        <begin position="66"/>
        <end position="142"/>
    </location>
</feature>
<dbReference type="EC" id="2.7.1.148" evidence="2 10"/>
<dbReference type="RefSeq" id="WP_251935825.1">
    <property type="nucleotide sequence ID" value="NZ_CP098747.1"/>
</dbReference>
<dbReference type="EMBL" id="CP098747">
    <property type="protein sequence ID" value="USG62204.1"/>
    <property type="molecule type" value="Genomic_DNA"/>
</dbReference>